<sequence>MVDTFSILLTHALIALAGWRIIHRDDLDREDPPEQDAEPAGFNLRRNRQHRDQGS</sequence>
<dbReference type="Proteomes" id="UP001302429">
    <property type="component" value="Chromosome"/>
</dbReference>
<organism evidence="2 3">
    <name type="scientific">Alterisphingorhabdus coralli</name>
    <dbReference type="NCBI Taxonomy" id="3071408"/>
    <lineage>
        <taxon>Bacteria</taxon>
        <taxon>Pseudomonadati</taxon>
        <taxon>Pseudomonadota</taxon>
        <taxon>Alphaproteobacteria</taxon>
        <taxon>Sphingomonadales</taxon>
        <taxon>Sphingomonadaceae</taxon>
        <taxon>Alterisphingorhabdus (ex Yan et al. 2024)</taxon>
    </lineage>
</organism>
<dbReference type="AlphaFoldDB" id="A0AA97HZL3"/>
<proteinExistence type="predicted"/>
<name>A0AA97HZL3_9SPHN</name>
<protein>
    <submittedName>
        <fullName evidence="2">Uncharacterized protein</fullName>
    </submittedName>
</protein>
<dbReference type="RefSeq" id="WP_317081216.1">
    <property type="nucleotide sequence ID" value="NZ_CP136594.1"/>
</dbReference>
<feature type="region of interest" description="Disordered" evidence="1">
    <location>
        <begin position="27"/>
        <end position="55"/>
    </location>
</feature>
<reference evidence="2 3" key="1">
    <citation type="submission" date="2023-10" db="EMBL/GenBank/DDBJ databases">
        <title>Complete genome sequence of a Sphingomonadaceae bacterium.</title>
        <authorList>
            <person name="Yan C."/>
        </authorList>
    </citation>
    <scope>NUCLEOTIDE SEQUENCE [LARGE SCALE GENOMIC DNA]</scope>
    <source>
        <strain evidence="2 3">SCSIO 66989</strain>
    </source>
</reference>
<gene>
    <name evidence="2" type="ORF">RB602_13500</name>
</gene>
<evidence type="ECO:0000313" key="3">
    <source>
        <dbReference type="Proteomes" id="UP001302429"/>
    </source>
</evidence>
<dbReference type="KEGG" id="acoa:RB602_13500"/>
<dbReference type="EMBL" id="CP136594">
    <property type="protein sequence ID" value="WOE74839.1"/>
    <property type="molecule type" value="Genomic_DNA"/>
</dbReference>
<accession>A0AA97HZL3</accession>
<evidence type="ECO:0000256" key="1">
    <source>
        <dbReference type="SAM" id="MobiDB-lite"/>
    </source>
</evidence>
<keyword evidence="3" id="KW-1185">Reference proteome</keyword>
<evidence type="ECO:0000313" key="2">
    <source>
        <dbReference type="EMBL" id="WOE74839.1"/>
    </source>
</evidence>